<keyword evidence="1" id="KW-0812">Transmembrane</keyword>
<accession>A0AAE0IRR9</accession>
<dbReference type="Proteomes" id="UP001283341">
    <property type="component" value="Unassembled WGS sequence"/>
</dbReference>
<keyword evidence="1" id="KW-1133">Transmembrane helix</keyword>
<comment type="caution">
    <text evidence="2">The sequence shown here is derived from an EMBL/GenBank/DDBJ whole genome shotgun (WGS) entry which is preliminary data.</text>
</comment>
<dbReference type="AlphaFoldDB" id="A0AAE0IRR9"/>
<gene>
    <name evidence="2" type="ORF">B0H66DRAFT_540766</name>
</gene>
<keyword evidence="3" id="KW-1185">Reference proteome</keyword>
<feature type="transmembrane region" description="Helical" evidence="1">
    <location>
        <begin position="6"/>
        <end position="27"/>
    </location>
</feature>
<keyword evidence="1" id="KW-0472">Membrane</keyword>
<evidence type="ECO:0000313" key="3">
    <source>
        <dbReference type="Proteomes" id="UP001283341"/>
    </source>
</evidence>
<protein>
    <submittedName>
        <fullName evidence="2">Uncharacterized protein</fullName>
    </submittedName>
</protein>
<dbReference type="EMBL" id="JAUEDM010000001">
    <property type="protein sequence ID" value="KAK3329346.1"/>
    <property type="molecule type" value="Genomic_DNA"/>
</dbReference>
<proteinExistence type="predicted"/>
<reference evidence="2" key="2">
    <citation type="submission" date="2023-06" db="EMBL/GenBank/DDBJ databases">
        <authorList>
            <consortium name="Lawrence Berkeley National Laboratory"/>
            <person name="Haridas S."/>
            <person name="Hensen N."/>
            <person name="Bonometti L."/>
            <person name="Westerberg I."/>
            <person name="Brannstrom I.O."/>
            <person name="Guillou S."/>
            <person name="Cros-Aarteil S."/>
            <person name="Calhoun S."/>
            <person name="Kuo A."/>
            <person name="Mondo S."/>
            <person name="Pangilinan J."/>
            <person name="Riley R."/>
            <person name="Labutti K."/>
            <person name="Andreopoulos B."/>
            <person name="Lipzen A."/>
            <person name="Chen C."/>
            <person name="Yanf M."/>
            <person name="Daum C."/>
            <person name="Ng V."/>
            <person name="Clum A."/>
            <person name="Steindorff A."/>
            <person name="Ohm R."/>
            <person name="Martin F."/>
            <person name="Silar P."/>
            <person name="Natvig D."/>
            <person name="Lalanne C."/>
            <person name="Gautier V."/>
            <person name="Ament-Velasquez S.L."/>
            <person name="Kruys A."/>
            <person name="Hutchinson M.I."/>
            <person name="Powell A.J."/>
            <person name="Barry K."/>
            <person name="Miller A.N."/>
            <person name="Grigoriev I.V."/>
            <person name="Debuchy R."/>
            <person name="Gladieux P."/>
            <person name="Thoren M.H."/>
            <person name="Johannesson H."/>
        </authorList>
    </citation>
    <scope>NUCLEOTIDE SEQUENCE</scope>
    <source>
        <strain evidence="2">CBS 118394</strain>
    </source>
</reference>
<evidence type="ECO:0000256" key="1">
    <source>
        <dbReference type="SAM" id="Phobius"/>
    </source>
</evidence>
<organism evidence="2 3">
    <name type="scientific">Apodospora peruviana</name>
    <dbReference type="NCBI Taxonomy" id="516989"/>
    <lineage>
        <taxon>Eukaryota</taxon>
        <taxon>Fungi</taxon>
        <taxon>Dikarya</taxon>
        <taxon>Ascomycota</taxon>
        <taxon>Pezizomycotina</taxon>
        <taxon>Sordariomycetes</taxon>
        <taxon>Sordariomycetidae</taxon>
        <taxon>Sordariales</taxon>
        <taxon>Lasiosphaeriaceae</taxon>
        <taxon>Apodospora</taxon>
    </lineage>
</organism>
<evidence type="ECO:0000313" key="2">
    <source>
        <dbReference type="EMBL" id="KAK3329346.1"/>
    </source>
</evidence>
<name>A0AAE0IRR9_9PEZI</name>
<sequence>MIVTSHAHHAIAILTCWALFWVMDSFLRTGMGISSSKVFNAVRCEIQVEFRTIYLPCRSASSINREVLTDAEGGALGRILSQ</sequence>
<reference evidence="2" key="1">
    <citation type="journal article" date="2023" name="Mol. Phylogenet. Evol.">
        <title>Genome-scale phylogeny and comparative genomics of the fungal order Sordariales.</title>
        <authorList>
            <person name="Hensen N."/>
            <person name="Bonometti L."/>
            <person name="Westerberg I."/>
            <person name="Brannstrom I.O."/>
            <person name="Guillou S."/>
            <person name="Cros-Aarteil S."/>
            <person name="Calhoun S."/>
            <person name="Haridas S."/>
            <person name="Kuo A."/>
            <person name="Mondo S."/>
            <person name="Pangilinan J."/>
            <person name="Riley R."/>
            <person name="LaButti K."/>
            <person name="Andreopoulos B."/>
            <person name="Lipzen A."/>
            <person name="Chen C."/>
            <person name="Yan M."/>
            <person name="Daum C."/>
            <person name="Ng V."/>
            <person name="Clum A."/>
            <person name="Steindorff A."/>
            <person name="Ohm R.A."/>
            <person name="Martin F."/>
            <person name="Silar P."/>
            <person name="Natvig D.O."/>
            <person name="Lalanne C."/>
            <person name="Gautier V."/>
            <person name="Ament-Velasquez S.L."/>
            <person name="Kruys A."/>
            <person name="Hutchinson M.I."/>
            <person name="Powell A.J."/>
            <person name="Barry K."/>
            <person name="Miller A.N."/>
            <person name="Grigoriev I.V."/>
            <person name="Debuchy R."/>
            <person name="Gladieux P."/>
            <person name="Hiltunen Thoren M."/>
            <person name="Johannesson H."/>
        </authorList>
    </citation>
    <scope>NUCLEOTIDE SEQUENCE</scope>
    <source>
        <strain evidence="2">CBS 118394</strain>
    </source>
</reference>